<dbReference type="HOGENOM" id="CLU_1896122_0_0_1"/>
<proteinExistence type="predicted"/>
<dbReference type="OrthoDB" id="3333333at2759"/>
<name>A0A0D0TSS0_CRYGA</name>
<organism evidence="1">
    <name type="scientific">Cryptococcus bacillisporus CA1280</name>
    <dbReference type="NCBI Taxonomy" id="1296109"/>
    <lineage>
        <taxon>Eukaryota</taxon>
        <taxon>Fungi</taxon>
        <taxon>Dikarya</taxon>
        <taxon>Basidiomycota</taxon>
        <taxon>Agaricomycotina</taxon>
        <taxon>Tremellomycetes</taxon>
        <taxon>Tremellales</taxon>
        <taxon>Cryptococcaceae</taxon>
        <taxon>Cryptococcus</taxon>
        <taxon>Cryptococcus gattii species complex</taxon>
    </lineage>
</organism>
<sequence length="134" mass="14668">MALVPTGAPRDAGAFLLAYSLTTASTCFLLRNNHSPAITIGPSKPSRPGYGLYVLICKLLSFRTLSGSILFCIYELGIRNPMQSFSRGIPLRSVQVIIKNLEIPGQDKKSKGISICHPMFAAIWVDYDDTETEC</sequence>
<dbReference type="AlphaFoldDB" id="A0A0D0TSS0"/>
<reference evidence="1" key="1">
    <citation type="submission" date="2015-01" db="EMBL/GenBank/DDBJ databases">
        <title>The Genome Sequence of Cryptococcus gattii CA1280.</title>
        <authorList>
            <consortium name="The Broad Institute Genomics Platform"/>
            <person name="Cuomo C."/>
            <person name="Litvintseva A."/>
            <person name="Chen Y."/>
            <person name="Heitman J."/>
            <person name="Sun S."/>
            <person name="Springer D."/>
            <person name="Dromer F."/>
            <person name="Young S."/>
            <person name="Zeng Q."/>
            <person name="Gargeya S."/>
            <person name="Abouelleil A."/>
            <person name="Alvarado L."/>
            <person name="Chapman S.B."/>
            <person name="Gainer-Dewar J."/>
            <person name="Goldberg J."/>
            <person name="Griggs A."/>
            <person name="Gujja S."/>
            <person name="Hansen M."/>
            <person name="Howarth C."/>
            <person name="Imamovic A."/>
            <person name="Larimer J."/>
            <person name="Murphy C."/>
            <person name="Naylor J."/>
            <person name="Pearson M."/>
            <person name="Priest M."/>
            <person name="Roberts A."/>
            <person name="Saif S."/>
            <person name="Shea T."/>
            <person name="Sykes S."/>
            <person name="Wortman J."/>
            <person name="Nusbaum C."/>
            <person name="Birren B."/>
        </authorList>
    </citation>
    <scope>NUCLEOTIDE SEQUENCE [LARGE SCALE GENOMIC DNA]</scope>
    <source>
        <strain evidence="1">CA1280</strain>
    </source>
</reference>
<protein>
    <submittedName>
        <fullName evidence="1">Uncharacterized protein</fullName>
    </submittedName>
</protein>
<evidence type="ECO:0000313" key="1">
    <source>
        <dbReference type="EMBL" id="KIR49702.1"/>
    </source>
</evidence>
<gene>
    <name evidence="1" type="ORF">I312_00792</name>
</gene>
<dbReference type="EMBL" id="KN847974">
    <property type="protein sequence ID" value="KIR49702.1"/>
    <property type="molecule type" value="Genomic_DNA"/>
</dbReference>
<accession>A0A0D0TSS0</accession>